<evidence type="ECO:0000256" key="4">
    <source>
        <dbReference type="SAM" id="Coils"/>
    </source>
</evidence>
<accession>A0A1Q9CRF4</accession>
<evidence type="ECO:0000313" key="7">
    <source>
        <dbReference type="EMBL" id="OLP85492.1"/>
    </source>
</evidence>
<dbReference type="PROSITE" id="PS00411">
    <property type="entry name" value="KINESIN_MOTOR_1"/>
    <property type="match status" value="1"/>
</dbReference>
<sequence>MTPPPWPGHAWPLFACDGWRPTSKCSSAYVLDDQLQASRQVDEERKTLVFEHEKTSPDYDVNNQKAAHSFQFDGVLGMQIKQQDVLDVIAKPVIEDVLQGVNGTIFAYGQTGSGKTFTITGGASKYEDRGLIPRTIRLMFEAFRKGPAQYRMYISYLEIYQDSGYDLLRDDSVRRLEDLPKVALREDEDGNMHLRNLSVNLAASEEDALNLLFLGDTNRVVAETPMNDASTRSHCLFIIWVDSTQAGSDVVRRSKLHLVDLAGSERVSQTGVDGKLLQEAKAINLSLHYLERVIVALHSRSKGVQAHVPYRDSMMTSVLRDSLGGNCRTTMVGCIAAEASNIPESISTCRFAQRVAQITNNARVNEELDPNLLISRLKKEVAELKEEVKVARASKDGQESEALTADALDQCRALVQQYVSKGVKSEEPFMCGSIERLRASFRILRDMCLEGEGQQAQGPDADTGKPHVMSSLPTTADEQVAQRDQDAAALEIAVMVKMLTKQRGETSRPFIAASPAEATPAAGALSPQKESASSRPEEGAQPGSGSASAPPAVEPVKQAQQDRTDKRRLPQATVPPPSEAAELLLDKQKALEVFWQKVYRPPEAFQENKALLKARIEQAQALGKEAVQLKAEIDSVKTRLLRLRTERAMTAAGYDDSAPVEDGPEELAEVAKIERLMCQYGEKKGELRRVKSDVEGIQRLLEQNQVKVRREFETWFAGLRSRANLSKMDEDTKKELFDKVSGNSGATTPVSKEATGKVSPASATSASKVMLTMAPSGMASSAPRTEEELAALYQAVGVHTRTTHPFYRETEGNPLAPSQVGLVSGSTPRVLHRDNGEPQASLIRADIPGAVPQSVWNFSRAADAVQMLTRAILVVLLDYFAGDFLTAQRPQNEARILPATLSMKATQCGDKCRAKVTSAWKDLGEDVEDVDERLHGDTGRQVLRREVVEHLAADAQHKATAILPSCRLLPRGEVTNLLPQIPVYEGGVGVEESKTPSQVGGTRGMCRSTSTTLTQSRPSHRTRASCVVTSRARKLALARVGPHDGDKEPLLSGSVVCNLQSCRTRSMQLRDGIAWSNNDDFSDTPEDPDGQFGESFSKCTTRIGALVQQDATQKALSGFPGMSASALPSLAVVFMLSKDEKSWHRHFQVASTCRSPVCVTSLGWSRIDRDDGEDTRDEMQDKTSIVVR</sequence>
<keyword evidence="2 3" id="KW-0067">ATP-binding</keyword>
<keyword evidence="8" id="KW-1185">Reference proteome</keyword>
<evidence type="ECO:0000313" key="8">
    <source>
        <dbReference type="Proteomes" id="UP000186817"/>
    </source>
</evidence>
<proteinExistence type="inferred from homology"/>
<protein>
    <submittedName>
        <fullName evidence="7">Kinesin-like protein KIF6</fullName>
    </submittedName>
</protein>
<dbReference type="Proteomes" id="UP000186817">
    <property type="component" value="Unassembled WGS sequence"/>
</dbReference>
<comment type="similarity">
    <text evidence="3">Belongs to the TRAFAC class myosin-kinesin ATPase superfamily. Kinesin family.</text>
</comment>
<keyword evidence="1 3" id="KW-0547">Nucleotide-binding</keyword>
<evidence type="ECO:0000256" key="5">
    <source>
        <dbReference type="SAM" id="MobiDB-lite"/>
    </source>
</evidence>
<dbReference type="Pfam" id="PF00225">
    <property type="entry name" value="Kinesin"/>
    <property type="match status" value="1"/>
</dbReference>
<dbReference type="PROSITE" id="PS50067">
    <property type="entry name" value="KINESIN_MOTOR_2"/>
    <property type="match status" value="1"/>
</dbReference>
<feature type="region of interest" description="Disordered" evidence="5">
    <location>
        <begin position="452"/>
        <end position="471"/>
    </location>
</feature>
<feature type="region of interest" description="Disordered" evidence="5">
    <location>
        <begin position="992"/>
        <end position="1022"/>
    </location>
</feature>
<feature type="compositionally biased region" description="Low complexity" evidence="5">
    <location>
        <begin position="515"/>
        <end position="527"/>
    </location>
</feature>
<organism evidence="7 8">
    <name type="scientific">Symbiodinium microadriaticum</name>
    <name type="common">Dinoflagellate</name>
    <name type="synonym">Zooxanthella microadriatica</name>
    <dbReference type="NCBI Taxonomy" id="2951"/>
    <lineage>
        <taxon>Eukaryota</taxon>
        <taxon>Sar</taxon>
        <taxon>Alveolata</taxon>
        <taxon>Dinophyceae</taxon>
        <taxon>Suessiales</taxon>
        <taxon>Symbiodiniaceae</taxon>
        <taxon>Symbiodinium</taxon>
    </lineage>
</organism>
<feature type="region of interest" description="Disordered" evidence="5">
    <location>
        <begin position="1169"/>
        <end position="1188"/>
    </location>
</feature>
<name>A0A1Q9CRF4_SYMMI</name>
<feature type="region of interest" description="Disordered" evidence="5">
    <location>
        <begin position="739"/>
        <end position="759"/>
    </location>
</feature>
<dbReference type="GO" id="GO:0005524">
    <property type="term" value="F:ATP binding"/>
    <property type="evidence" value="ECO:0007669"/>
    <property type="project" value="UniProtKB-UniRule"/>
</dbReference>
<dbReference type="GO" id="GO:0003777">
    <property type="term" value="F:microtubule motor activity"/>
    <property type="evidence" value="ECO:0007669"/>
    <property type="project" value="InterPro"/>
</dbReference>
<dbReference type="InterPro" id="IPR056524">
    <property type="entry name" value="KIF6/9_C"/>
</dbReference>
<dbReference type="OrthoDB" id="3176171at2759"/>
<feature type="coiled-coil region" evidence="4">
    <location>
        <begin position="619"/>
        <end position="646"/>
    </location>
</feature>
<evidence type="ECO:0000256" key="3">
    <source>
        <dbReference type="PROSITE-ProRule" id="PRU00283"/>
    </source>
</evidence>
<feature type="coiled-coil region" evidence="4">
    <location>
        <begin position="374"/>
        <end position="401"/>
    </location>
</feature>
<dbReference type="GO" id="GO:0007018">
    <property type="term" value="P:microtubule-based movement"/>
    <property type="evidence" value="ECO:0007669"/>
    <property type="project" value="InterPro"/>
</dbReference>
<dbReference type="GO" id="GO:0008017">
    <property type="term" value="F:microtubule binding"/>
    <property type="evidence" value="ECO:0007669"/>
    <property type="project" value="InterPro"/>
</dbReference>
<dbReference type="PANTHER" id="PTHR47968:SF67">
    <property type="entry name" value="KINESIN MOTOR DOMAIN-CONTAINING PROTEIN"/>
    <property type="match status" value="1"/>
</dbReference>
<evidence type="ECO:0000259" key="6">
    <source>
        <dbReference type="PROSITE" id="PS50067"/>
    </source>
</evidence>
<gene>
    <name evidence="7" type="primary">KIF6</name>
    <name evidence="7" type="ORF">AK812_SmicGene33521</name>
</gene>
<dbReference type="SUPFAM" id="SSF52540">
    <property type="entry name" value="P-loop containing nucleoside triphosphate hydrolases"/>
    <property type="match status" value="1"/>
</dbReference>
<keyword evidence="4" id="KW-0175">Coiled coil</keyword>
<dbReference type="InterPro" id="IPR027417">
    <property type="entry name" value="P-loop_NTPase"/>
</dbReference>
<dbReference type="InterPro" id="IPR027640">
    <property type="entry name" value="Kinesin-like_fam"/>
</dbReference>
<feature type="region of interest" description="Disordered" evidence="5">
    <location>
        <begin position="515"/>
        <end position="578"/>
    </location>
</feature>
<evidence type="ECO:0000256" key="2">
    <source>
        <dbReference type="ARBA" id="ARBA00022840"/>
    </source>
</evidence>
<dbReference type="EMBL" id="LSRX01000974">
    <property type="protein sequence ID" value="OLP85492.1"/>
    <property type="molecule type" value="Genomic_DNA"/>
</dbReference>
<dbReference type="Gene3D" id="3.40.850.10">
    <property type="entry name" value="Kinesin motor domain"/>
    <property type="match status" value="1"/>
</dbReference>
<dbReference type="PANTHER" id="PTHR47968">
    <property type="entry name" value="CENTROMERE PROTEIN E"/>
    <property type="match status" value="1"/>
</dbReference>
<dbReference type="SMART" id="SM00129">
    <property type="entry name" value="KISc"/>
    <property type="match status" value="1"/>
</dbReference>
<feature type="compositionally biased region" description="Polar residues" evidence="5">
    <location>
        <begin position="741"/>
        <end position="750"/>
    </location>
</feature>
<keyword evidence="3" id="KW-0505">Motor protein</keyword>
<feature type="domain" description="Kinesin motor" evidence="6">
    <location>
        <begin position="1"/>
        <end position="358"/>
    </location>
</feature>
<comment type="caution">
    <text evidence="7">The sequence shown here is derived from an EMBL/GenBank/DDBJ whole genome shotgun (WGS) entry which is preliminary data.</text>
</comment>
<reference evidence="7 8" key="1">
    <citation type="submission" date="2016-02" db="EMBL/GenBank/DDBJ databases">
        <title>Genome analysis of coral dinoflagellate symbionts highlights evolutionary adaptations to a symbiotic lifestyle.</title>
        <authorList>
            <person name="Aranda M."/>
            <person name="Li Y."/>
            <person name="Liew Y.J."/>
            <person name="Baumgarten S."/>
            <person name="Simakov O."/>
            <person name="Wilson M."/>
            <person name="Piel J."/>
            <person name="Ashoor H."/>
            <person name="Bougouffa S."/>
            <person name="Bajic V.B."/>
            <person name="Ryu T."/>
            <person name="Ravasi T."/>
            <person name="Bayer T."/>
            <person name="Micklem G."/>
            <person name="Kim H."/>
            <person name="Bhak J."/>
            <person name="Lajeunesse T.C."/>
            <person name="Voolstra C.R."/>
        </authorList>
    </citation>
    <scope>NUCLEOTIDE SEQUENCE [LARGE SCALE GENOMIC DNA]</scope>
    <source>
        <strain evidence="7 8">CCMP2467</strain>
    </source>
</reference>
<dbReference type="Pfam" id="PF23735">
    <property type="entry name" value="KIF9"/>
    <property type="match status" value="1"/>
</dbReference>
<feature type="binding site" evidence="3">
    <location>
        <begin position="109"/>
        <end position="116"/>
    </location>
    <ligand>
        <name>ATP</name>
        <dbReference type="ChEBI" id="CHEBI:30616"/>
    </ligand>
</feature>
<dbReference type="InterPro" id="IPR036961">
    <property type="entry name" value="Kinesin_motor_dom_sf"/>
</dbReference>
<dbReference type="AlphaFoldDB" id="A0A1Q9CRF4"/>
<dbReference type="InterPro" id="IPR019821">
    <property type="entry name" value="Kinesin_motor_CS"/>
</dbReference>
<dbReference type="InterPro" id="IPR001752">
    <property type="entry name" value="Kinesin_motor_dom"/>
</dbReference>
<dbReference type="PRINTS" id="PR00380">
    <property type="entry name" value="KINESINHEAVY"/>
</dbReference>
<feature type="compositionally biased region" description="Polar residues" evidence="5">
    <location>
        <begin position="1007"/>
        <end position="1017"/>
    </location>
</feature>
<evidence type="ECO:0000256" key="1">
    <source>
        <dbReference type="ARBA" id="ARBA00022741"/>
    </source>
</evidence>